<proteinExistence type="predicted"/>
<dbReference type="EMBL" id="JACYTO010000002">
    <property type="protein sequence ID" value="MBD8503621.1"/>
    <property type="molecule type" value="Genomic_DNA"/>
</dbReference>
<gene>
    <name evidence="1" type="ORF">IFO67_12065</name>
</gene>
<protein>
    <submittedName>
        <fullName evidence="1">Uncharacterized protein</fullName>
    </submittedName>
</protein>
<keyword evidence="2" id="KW-1185">Reference proteome</keyword>
<organism evidence="1 2">
    <name type="scientific">Thauera sedimentorum</name>
    <dbReference type="NCBI Taxonomy" id="2767595"/>
    <lineage>
        <taxon>Bacteria</taxon>
        <taxon>Pseudomonadati</taxon>
        <taxon>Pseudomonadota</taxon>
        <taxon>Betaproteobacteria</taxon>
        <taxon>Rhodocyclales</taxon>
        <taxon>Zoogloeaceae</taxon>
        <taxon>Thauera</taxon>
    </lineage>
</organism>
<dbReference type="Proteomes" id="UP000603602">
    <property type="component" value="Unassembled WGS sequence"/>
</dbReference>
<sequence>MVIVMDMSAGRIEAGEQPAYDDEVLDAGWLPQPEVALQLQEHSAETAEHMPPPEDVEAFLEAMYRYQE</sequence>
<comment type="caution">
    <text evidence="1">The sequence shown here is derived from an EMBL/GenBank/DDBJ whole genome shotgun (WGS) entry which is preliminary data.</text>
</comment>
<evidence type="ECO:0000313" key="1">
    <source>
        <dbReference type="EMBL" id="MBD8503621.1"/>
    </source>
</evidence>
<evidence type="ECO:0000313" key="2">
    <source>
        <dbReference type="Proteomes" id="UP000603602"/>
    </source>
</evidence>
<name>A0ABR9BBP9_9RHOO</name>
<accession>A0ABR9BBP9</accession>
<reference evidence="2" key="1">
    <citation type="submission" date="2023-07" db="EMBL/GenBank/DDBJ databases">
        <title>Thauera sp. CAU 1555 isolated from sand of Yaerae Beach.</title>
        <authorList>
            <person name="Kim W."/>
        </authorList>
    </citation>
    <scope>NUCLEOTIDE SEQUENCE [LARGE SCALE GENOMIC DNA]</scope>
    <source>
        <strain evidence="2">CAU 1555</strain>
    </source>
</reference>